<keyword evidence="5" id="KW-0539">Nucleus</keyword>
<dbReference type="PANTHER" id="PTHR47660">
    <property type="entry name" value="TRANSCRIPTION FACTOR WITH C2H2 AND ZN(2)-CYS(6) DNA BINDING DOMAIN (EUROFUNG)-RELATED-RELATED"/>
    <property type="match status" value="1"/>
</dbReference>
<dbReference type="Proteomes" id="UP000179920">
    <property type="component" value="Chromosome IV"/>
</dbReference>
<keyword evidence="10" id="KW-1185">Reference proteome</keyword>
<dbReference type="PANTHER" id="PTHR47660:SF2">
    <property type="entry name" value="TRANSCRIPTION FACTOR WITH C2H2 AND ZN(2)-CYS(6) DNA BINDING DOMAIN (EUROFUNG)"/>
    <property type="match status" value="1"/>
</dbReference>
<evidence type="ECO:0000256" key="4">
    <source>
        <dbReference type="ARBA" id="ARBA00023163"/>
    </source>
</evidence>
<dbReference type="GO" id="GO:0006351">
    <property type="term" value="P:DNA-templated transcription"/>
    <property type="evidence" value="ECO:0007669"/>
    <property type="project" value="InterPro"/>
</dbReference>
<evidence type="ECO:0000313" key="8">
    <source>
        <dbReference type="EMBL" id="SYW78251.1"/>
    </source>
</evidence>
<evidence type="ECO:0000259" key="6">
    <source>
        <dbReference type="Pfam" id="PF04082"/>
    </source>
</evidence>
<keyword evidence="1" id="KW-0479">Metal-binding</keyword>
<reference evidence="9" key="1">
    <citation type="submission" date="2016-04" db="EMBL/GenBank/DDBJ databases">
        <authorList>
            <person name="Guldener U."/>
            <person name="Guldener U."/>
        </authorList>
    </citation>
    <scope>NUCLEOTIDE SEQUENCE [LARGE SCALE GENOMIC DNA]</scope>
    <source>
        <strain evidence="9">UB2112</strain>
    </source>
</reference>
<dbReference type="AlphaFoldDB" id="A0A1K0G0L1"/>
<reference evidence="8" key="3">
    <citation type="submission" date="2018-08" db="EMBL/GenBank/DDBJ databases">
        <authorList>
            <person name="Guldener U."/>
        </authorList>
    </citation>
    <scope>NUCLEOTIDE SEQUENCE</scope>
    <source>
        <strain evidence="8">UB2</strain>
    </source>
</reference>
<evidence type="ECO:0000256" key="2">
    <source>
        <dbReference type="ARBA" id="ARBA00022833"/>
    </source>
</evidence>
<evidence type="ECO:0000256" key="1">
    <source>
        <dbReference type="ARBA" id="ARBA00022723"/>
    </source>
</evidence>
<dbReference type="EMBL" id="ULHB01000038">
    <property type="protein sequence ID" value="SYW78251.1"/>
    <property type="molecule type" value="Genomic_DNA"/>
</dbReference>
<feature type="domain" description="Xylanolytic transcriptional activator regulatory" evidence="6">
    <location>
        <begin position="13"/>
        <end position="152"/>
    </location>
</feature>
<dbReference type="GO" id="GO:0008270">
    <property type="term" value="F:zinc ion binding"/>
    <property type="evidence" value="ECO:0007669"/>
    <property type="project" value="InterPro"/>
</dbReference>
<gene>
    <name evidence="8" type="ORF">UBRO2_02443</name>
    <name evidence="7" type="ORF">UBRO_20055</name>
</gene>
<dbReference type="EMBL" id="LT558120">
    <property type="protein sequence ID" value="SAM79565.1"/>
    <property type="molecule type" value="Genomic_DNA"/>
</dbReference>
<evidence type="ECO:0000256" key="5">
    <source>
        <dbReference type="ARBA" id="ARBA00023242"/>
    </source>
</evidence>
<proteinExistence type="predicted"/>
<evidence type="ECO:0000256" key="3">
    <source>
        <dbReference type="ARBA" id="ARBA00023015"/>
    </source>
</evidence>
<evidence type="ECO:0000313" key="9">
    <source>
        <dbReference type="Proteomes" id="UP000179920"/>
    </source>
</evidence>
<dbReference type="OrthoDB" id="1405595at2759"/>
<name>A0A1K0G0L1_9BASI</name>
<keyword evidence="3" id="KW-0805">Transcription regulation</keyword>
<sequence length="202" mass="23420">MTAIRRMGLLNMLSLRLNAFDQSPDSINEEVLERKWRSWVDHESRMRLAWFVFLYDQLYGLYMDISPMVLYTEVTSPFPCDEQLWNARTAREWYSRLPTYQSQVMSKPSFVDVLRKLLDPPRHEEIPLRLNRLEAHILAVNLYRIRWDASKRSVLFDMEAFVHAEVTLGKKQVVDAASGTVAIDSAAENALQELLEAAPSAT</sequence>
<dbReference type="Pfam" id="PF04082">
    <property type="entry name" value="Fungal_trans"/>
    <property type="match status" value="1"/>
</dbReference>
<protein>
    <recommendedName>
        <fullName evidence="6">Xylanolytic transcriptional activator regulatory domain-containing protein</fullName>
    </recommendedName>
</protein>
<evidence type="ECO:0000313" key="10">
    <source>
        <dbReference type="Proteomes" id="UP000658997"/>
    </source>
</evidence>
<dbReference type="InterPro" id="IPR007219">
    <property type="entry name" value="XnlR_reg_dom"/>
</dbReference>
<evidence type="ECO:0000313" key="7">
    <source>
        <dbReference type="EMBL" id="SAM79565.1"/>
    </source>
</evidence>
<keyword evidence="2" id="KW-0862">Zinc</keyword>
<organism evidence="7 9">
    <name type="scientific">Ustilago bromivora</name>
    <dbReference type="NCBI Taxonomy" id="307758"/>
    <lineage>
        <taxon>Eukaryota</taxon>
        <taxon>Fungi</taxon>
        <taxon>Dikarya</taxon>
        <taxon>Basidiomycota</taxon>
        <taxon>Ustilaginomycotina</taxon>
        <taxon>Ustilaginomycetes</taxon>
        <taxon>Ustilaginales</taxon>
        <taxon>Ustilaginaceae</taxon>
        <taxon>Ustilago</taxon>
    </lineage>
</organism>
<reference evidence="7" key="2">
    <citation type="submission" date="2016-04" db="EMBL/GenBank/DDBJ databases">
        <authorList>
            <person name="Evans L.H."/>
            <person name="Alamgir A."/>
            <person name="Owens N."/>
            <person name="Weber N.D."/>
            <person name="Virtaneva K."/>
            <person name="Barbian K."/>
            <person name="Babar A."/>
            <person name="Rosenke K."/>
        </authorList>
    </citation>
    <scope>NUCLEOTIDE SEQUENCE</scope>
    <source>
        <strain evidence="7">UB2112</strain>
    </source>
</reference>
<dbReference type="GO" id="GO:0003677">
    <property type="term" value="F:DNA binding"/>
    <property type="evidence" value="ECO:0007669"/>
    <property type="project" value="InterPro"/>
</dbReference>
<keyword evidence="4" id="KW-0804">Transcription</keyword>
<accession>A0A1K0G0L1</accession>
<dbReference type="Proteomes" id="UP000658997">
    <property type="component" value="Unassembled WGS sequence"/>
</dbReference>